<evidence type="ECO:0000256" key="5">
    <source>
        <dbReference type="ARBA" id="ARBA00022692"/>
    </source>
</evidence>
<dbReference type="RefSeq" id="WP_151624818.1">
    <property type="nucleotide sequence ID" value="NZ_CP043028.1"/>
</dbReference>
<feature type="transmembrane region" description="Helical" evidence="8">
    <location>
        <begin position="189"/>
        <end position="207"/>
    </location>
</feature>
<keyword evidence="6 8" id="KW-1133">Transmembrane helix</keyword>
<name>A0A5P6VTR8_PSEXY</name>
<evidence type="ECO:0000256" key="1">
    <source>
        <dbReference type="ARBA" id="ARBA00004651"/>
    </source>
</evidence>
<feature type="transmembrane region" description="Helical" evidence="8">
    <location>
        <begin position="136"/>
        <end position="157"/>
    </location>
</feature>
<dbReference type="AlphaFoldDB" id="A0A5P6VTR8"/>
<evidence type="ECO:0000256" key="7">
    <source>
        <dbReference type="ARBA" id="ARBA00023136"/>
    </source>
</evidence>
<feature type="transmembrane region" description="Helical" evidence="8">
    <location>
        <begin position="21"/>
        <end position="42"/>
    </location>
</feature>
<protein>
    <submittedName>
        <fullName evidence="9">AzlC family ABC transporter permease</fullName>
    </submittedName>
</protein>
<dbReference type="InterPro" id="IPR011606">
    <property type="entry name" value="Brnchd-chn_aa_trnsp_permease"/>
</dbReference>
<feature type="transmembrane region" description="Helical" evidence="8">
    <location>
        <begin position="219"/>
        <end position="237"/>
    </location>
</feature>
<dbReference type="PANTHER" id="PTHR34979:SF1">
    <property type="entry name" value="INNER MEMBRANE PROTEIN YGAZ"/>
    <property type="match status" value="1"/>
</dbReference>
<dbReference type="OrthoDB" id="3177005at2"/>
<dbReference type="KEGG" id="pxv:FXF36_13110"/>
<reference evidence="10" key="1">
    <citation type="submission" date="2019-08" db="EMBL/GenBank/DDBJ databases">
        <title>Complete Genome Sequence of the Polysaccharide-Degrading Rumen Bacterium Pseudobutyrivibrio xylanivorans MA3014.</title>
        <authorList>
            <person name="Palevich N."/>
            <person name="Maclean P.H."/>
            <person name="Kelly W.J."/>
            <person name="Leahy S.C."/>
            <person name="Rakonjac J."/>
            <person name="Attwood G.T."/>
        </authorList>
    </citation>
    <scope>NUCLEOTIDE SEQUENCE [LARGE SCALE GENOMIC DNA]</scope>
    <source>
        <strain evidence="10">MA3014</strain>
    </source>
</reference>
<dbReference type="EMBL" id="CP043028">
    <property type="protein sequence ID" value="QFJ55752.1"/>
    <property type="molecule type" value="Genomic_DNA"/>
</dbReference>
<comment type="subcellular location">
    <subcellularLocation>
        <location evidence="1">Cell membrane</location>
        <topology evidence="1">Multi-pass membrane protein</topology>
    </subcellularLocation>
</comment>
<evidence type="ECO:0000256" key="2">
    <source>
        <dbReference type="ARBA" id="ARBA00010735"/>
    </source>
</evidence>
<keyword evidence="7 8" id="KW-0472">Membrane</keyword>
<dbReference type="Proteomes" id="UP000327030">
    <property type="component" value="Chromosome 1"/>
</dbReference>
<evidence type="ECO:0000256" key="4">
    <source>
        <dbReference type="ARBA" id="ARBA00022475"/>
    </source>
</evidence>
<keyword evidence="3" id="KW-0813">Transport</keyword>
<evidence type="ECO:0000256" key="6">
    <source>
        <dbReference type="ARBA" id="ARBA00022989"/>
    </source>
</evidence>
<dbReference type="GO" id="GO:0005886">
    <property type="term" value="C:plasma membrane"/>
    <property type="evidence" value="ECO:0007669"/>
    <property type="project" value="UniProtKB-SubCell"/>
</dbReference>
<comment type="similarity">
    <text evidence="2">Belongs to the AzlC family.</text>
</comment>
<accession>A0A5P6VTR8</accession>
<organism evidence="9 10">
    <name type="scientific">Pseudobutyrivibrio xylanivorans</name>
    <dbReference type="NCBI Taxonomy" id="185007"/>
    <lineage>
        <taxon>Bacteria</taxon>
        <taxon>Bacillati</taxon>
        <taxon>Bacillota</taxon>
        <taxon>Clostridia</taxon>
        <taxon>Lachnospirales</taxon>
        <taxon>Lachnospiraceae</taxon>
        <taxon>Pseudobutyrivibrio</taxon>
    </lineage>
</organism>
<keyword evidence="4" id="KW-1003">Cell membrane</keyword>
<dbReference type="PANTHER" id="PTHR34979">
    <property type="entry name" value="INNER MEMBRANE PROTEIN YGAZ"/>
    <property type="match status" value="1"/>
</dbReference>
<feature type="transmembrane region" description="Helical" evidence="8">
    <location>
        <begin position="62"/>
        <end position="84"/>
    </location>
</feature>
<sequence length="243" mass="26370">MNNSCNISKKQVFRDGFRDGVPIGLGYFAVAFSLGILARNASFTPIQGFINSFLNHASAGEYAVYTVVAAGASYVEMAIMTLVVNARYLLMSTALSQKFNEKTSMLHRILVGFTVTDELFAITIKRPGYIEPIYNYAAFLIAAICWSLGTACGIVAGELMPVRAVSALSVALYGMFLACIMPEARKHRIVAVLIMISFVLSYLGSRLRIFADISSGTKTIILTVAIASVAAILFPHPQEEDDD</sequence>
<feature type="transmembrane region" description="Helical" evidence="8">
    <location>
        <begin position="164"/>
        <end position="183"/>
    </location>
</feature>
<dbReference type="Pfam" id="PF03591">
    <property type="entry name" value="AzlC"/>
    <property type="match status" value="1"/>
</dbReference>
<evidence type="ECO:0000313" key="10">
    <source>
        <dbReference type="Proteomes" id="UP000327030"/>
    </source>
</evidence>
<proteinExistence type="inferred from homology"/>
<evidence type="ECO:0000256" key="8">
    <source>
        <dbReference type="SAM" id="Phobius"/>
    </source>
</evidence>
<evidence type="ECO:0000313" key="9">
    <source>
        <dbReference type="EMBL" id="QFJ55752.1"/>
    </source>
</evidence>
<gene>
    <name evidence="9" type="ORF">FXF36_13110</name>
</gene>
<keyword evidence="5 8" id="KW-0812">Transmembrane</keyword>
<dbReference type="GO" id="GO:1903785">
    <property type="term" value="P:L-valine transmembrane transport"/>
    <property type="evidence" value="ECO:0007669"/>
    <property type="project" value="TreeGrafter"/>
</dbReference>
<evidence type="ECO:0000256" key="3">
    <source>
        <dbReference type="ARBA" id="ARBA00022448"/>
    </source>
</evidence>